<dbReference type="GO" id="GO:0000030">
    <property type="term" value="F:mannosyltransferase activity"/>
    <property type="evidence" value="ECO:0007669"/>
    <property type="project" value="TreeGrafter"/>
</dbReference>
<dbReference type="Proteomes" id="UP000027195">
    <property type="component" value="Unassembled WGS sequence"/>
</dbReference>
<dbReference type="FunFam" id="3.90.550.20:FF:000005">
    <property type="entry name" value="Unplaced genomic scaffold supercont1.17, whole genome shotgun sequence"/>
    <property type="match status" value="1"/>
</dbReference>
<dbReference type="InParanoid" id="A0A067MZ65"/>
<dbReference type="STRING" id="930990.A0A067MZ65"/>
<sequence>MARKGPILLALLALVLVGTVAVLSTFTYYFDVDSAAFITELEVPPSAGRANSTEARAKEKIQRILHQTWKTDVLPERWQSISDQCREMMPDYEYMLWTDELSRDFIAREYSWFLSTFDSYKYPIQRADAIRYFVLHYYGGIYLDLDVGCLRSLDPLLEYSVILPKTIPIGVSNDLMFAEKGHPFMDQTIHNLVNFDHDWVINYPTVMFSTGPMFLSAQYGIYAASHLHDPAHPSSEVRILPKPLYGKNAKEGEAPHSFFQHYYGSSWHSDDAAFVTFLGKWGKTVM</sequence>
<accession>A0A067MZ65</accession>
<name>A0A067MZ65_BOTB1</name>
<dbReference type="Gene3D" id="3.90.550.20">
    <property type="match status" value="1"/>
</dbReference>
<dbReference type="OrthoDB" id="3647at2759"/>
<feature type="non-terminal residue" evidence="3">
    <location>
        <position position="286"/>
    </location>
</feature>
<keyword evidence="2 3" id="KW-0808">Transferase</keyword>
<dbReference type="InterPro" id="IPR007577">
    <property type="entry name" value="GlycoTrfase_DXD_sugar-bd_CS"/>
</dbReference>
<evidence type="ECO:0000313" key="4">
    <source>
        <dbReference type="Proteomes" id="UP000027195"/>
    </source>
</evidence>
<dbReference type="FunCoup" id="A0A067MZ65">
    <property type="interactions" value="16"/>
</dbReference>
<protein>
    <submittedName>
        <fullName evidence="3">Glycosyltransferase family 32 protein</fullName>
    </submittedName>
</protein>
<dbReference type="Pfam" id="PF04488">
    <property type="entry name" value="Gly_transf_sug"/>
    <property type="match status" value="1"/>
</dbReference>
<evidence type="ECO:0000256" key="2">
    <source>
        <dbReference type="ARBA" id="ARBA00022679"/>
    </source>
</evidence>
<dbReference type="InterPro" id="IPR051706">
    <property type="entry name" value="Glycosyltransferase_domain"/>
</dbReference>
<dbReference type="InterPro" id="IPR029044">
    <property type="entry name" value="Nucleotide-diphossugar_trans"/>
</dbReference>
<dbReference type="HOGENOM" id="CLU_036369_4_0_1"/>
<evidence type="ECO:0000313" key="3">
    <source>
        <dbReference type="EMBL" id="KDQ21048.1"/>
    </source>
</evidence>
<dbReference type="GO" id="GO:0016020">
    <property type="term" value="C:membrane"/>
    <property type="evidence" value="ECO:0007669"/>
    <property type="project" value="GOC"/>
</dbReference>
<dbReference type="GO" id="GO:0051999">
    <property type="term" value="P:mannosyl-inositol phosphorylceramide biosynthetic process"/>
    <property type="evidence" value="ECO:0007669"/>
    <property type="project" value="TreeGrafter"/>
</dbReference>
<dbReference type="SUPFAM" id="SSF53448">
    <property type="entry name" value="Nucleotide-diphospho-sugar transferases"/>
    <property type="match status" value="1"/>
</dbReference>
<proteinExistence type="inferred from homology"/>
<comment type="similarity">
    <text evidence="1">Belongs to the glycosyltransferase 32 family.</text>
</comment>
<keyword evidence="4" id="KW-1185">Reference proteome</keyword>
<dbReference type="PANTHER" id="PTHR32385:SF15">
    <property type="entry name" value="INOSITOL PHOSPHOCERAMIDE MANNOSYLTRANSFERASE 1"/>
    <property type="match status" value="1"/>
</dbReference>
<dbReference type="PANTHER" id="PTHR32385">
    <property type="entry name" value="MANNOSYL PHOSPHORYLINOSITOL CERAMIDE SYNTHASE"/>
    <property type="match status" value="1"/>
</dbReference>
<evidence type="ECO:0000256" key="1">
    <source>
        <dbReference type="ARBA" id="ARBA00009003"/>
    </source>
</evidence>
<dbReference type="AlphaFoldDB" id="A0A067MZ65"/>
<reference evidence="4" key="1">
    <citation type="journal article" date="2014" name="Proc. Natl. Acad. Sci. U.S.A.">
        <title>Extensive sampling of basidiomycete genomes demonstrates inadequacy of the white-rot/brown-rot paradigm for wood decay fungi.</title>
        <authorList>
            <person name="Riley R."/>
            <person name="Salamov A.A."/>
            <person name="Brown D.W."/>
            <person name="Nagy L.G."/>
            <person name="Floudas D."/>
            <person name="Held B.W."/>
            <person name="Levasseur A."/>
            <person name="Lombard V."/>
            <person name="Morin E."/>
            <person name="Otillar R."/>
            <person name="Lindquist E.A."/>
            <person name="Sun H."/>
            <person name="LaButti K.M."/>
            <person name="Schmutz J."/>
            <person name="Jabbour D."/>
            <person name="Luo H."/>
            <person name="Baker S.E."/>
            <person name="Pisabarro A.G."/>
            <person name="Walton J.D."/>
            <person name="Blanchette R.A."/>
            <person name="Henrissat B."/>
            <person name="Martin F."/>
            <person name="Cullen D."/>
            <person name="Hibbett D.S."/>
            <person name="Grigoriev I.V."/>
        </authorList>
    </citation>
    <scope>NUCLEOTIDE SEQUENCE [LARGE SCALE GENOMIC DNA]</scope>
    <source>
        <strain evidence="4">FD-172 SS1</strain>
    </source>
</reference>
<dbReference type="EMBL" id="KL198017">
    <property type="protein sequence ID" value="KDQ21048.1"/>
    <property type="molecule type" value="Genomic_DNA"/>
</dbReference>
<organism evidence="3 4">
    <name type="scientific">Botryobasidium botryosum (strain FD-172 SS1)</name>
    <dbReference type="NCBI Taxonomy" id="930990"/>
    <lineage>
        <taxon>Eukaryota</taxon>
        <taxon>Fungi</taxon>
        <taxon>Dikarya</taxon>
        <taxon>Basidiomycota</taxon>
        <taxon>Agaricomycotina</taxon>
        <taxon>Agaricomycetes</taxon>
        <taxon>Cantharellales</taxon>
        <taxon>Botryobasidiaceae</taxon>
        <taxon>Botryobasidium</taxon>
    </lineage>
</organism>
<gene>
    <name evidence="3" type="ORF">BOTBODRAFT_100018</name>
</gene>